<dbReference type="GO" id="GO:0015074">
    <property type="term" value="P:DNA integration"/>
    <property type="evidence" value="ECO:0007669"/>
    <property type="project" value="InterPro"/>
</dbReference>
<evidence type="ECO:0000313" key="3">
    <source>
        <dbReference type="Proteomes" id="UP000063434"/>
    </source>
</evidence>
<name>A0A120G203_PSEFL</name>
<evidence type="ECO:0000259" key="1">
    <source>
        <dbReference type="PROSITE" id="PS50994"/>
    </source>
</evidence>
<dbReference type="EMBL" id="LCYC01000018">
    <property type="protein sequence ID" value="KWV78599.1"/>
    <property type="molecule type" value="Genomic_DNA"/>
</dbReference>
<feature type="domain" description="Integrase catalytic" evidence="1">
    <location>
        <begin position="149"/>
        <end position="345"/>
    </location>
</feature>
<accession>A0A120G203</accession>
<dbReference type="SUPFAM" id="SSF53098">
    <property type="entry name" value="Ribonuclease H-like"/>
    <property type="match status" value="1"/>
</dbReference>
<dbReference type="Proteomes" id="UP000063434">
    <property type="component" value="Unassembled WGS sequence"/>
</dbReference>
<evidence type="ECO:0000313" key="2">
    <source>
        <dbReference type="EMBL" id="KWV78599.1"/>
    </source>
</evidence>
<dbReference type="PATRIC" id="fig|294.195.peg.1861"/>
<dbReference type="AlphaFoldDB" id="A0A120G203"/>
<proteinExistence type="predicted"/>
<sequence length="590" mass="65514">MNPVQAQLLAKIAQQAASAPHGQRTAIYKAGAAELGISLQTLQRKLKEVSVTKPRKRRSDAGCSALPLKEAQLISAVLLESIRANSKQLSTIERAVERLRSNNMILAGRVDEVTGVFQPLSHGAISRALRSYKLHPEQLLHDAPAVSLASKHPNHVWQVDASISTQFYLADDGARVMNKAEFYDGKPANLKKIERQRLWRYVITDHTSGTVYLEYVLGAESAENLCTVLINAMQKRHESDPFHGVPWMLMTDPGAAMTSGIFRNLCRAMSIDLIINKVGNARAKGQVEQAHNIVEREFESALKFQAAESLEQINAWAGQWMRYYNATSIHTRTRRTRFGVWQLITSEQLRLAPAIEICRELAISTPEERKVSNLLQVSFRGAQFDVSSVPSVMVGEKLLITRNCWRDKDSATVVLMGDDGREQYHVVERIEKGEFGFAGTSAIIGDEYKRHAETPAQVSRKVLEQLATGTTNQADAEAARKAKTVPFGGLIDPHKHVTDTLLPAYLPRRGTSLNVNAPTVEHALLTHVEAAKLLRPRMPDIWSADTFSWLQQHYPDGIAQEQLDAIETELKRPAEVVRKPLSLVAVAGGN</sequence>
<dbReference type="PANTHER" id="PTHR35004:SF7">
    <property type="entry name" value="INTEGRASE PROTEIN"/>
    <property type="match status" value="1"/>
</dbReference>
<comment type="caution">
    <text evidence="2">The sequence shown here is derived from an EMBL/GenBank/DDBJ whole genome shotgun (WGS) entry which is preliminary data.</text>
</comment>
<dbReference type="PROSITE" id="PS50994">
    <property type="entry name" value="INTEGRASE"/>
    <property type="match status" value="1"/>
</dbReference>
<dbReference type="InterPro" id="IPR012337">
    <property type="entry name" value="RNaseH-like_sf"/>
</dbReference>
<dbReference type="PANTHER" id="PTHR35004">
    <property type="entry name" value="TRANSPOSASE RV3428C-RELATED"/>
    <property type="match status" value="1"/>
</dbReference>
<dbReference type="GO" id="GO:0003676">
    <property type="term" value="F:nucleic acid binding"/>
    <property type="evidence" value="ECO:0007669"/>
    <property type="project" value="InterPro"/>
</dbReference>
<dbReference type="InterPro" id="IPR001584">
    <property type="entry name" value="Integrase_cat-core"/>
</dbReference>
<organism evidence="2 3">
    <name type="scientific">Pseudomonas fluorescens</name>
    <dbReference type="NCBI Taxonomy" id="294"/>
    <lineage>
        <taxon>Bacteria</taxon>
        <taxon>Pseudomonadati</taxon>
        <taxon>Pseudomonadota</taxon>
        <taxon>Gammaproteobacteria</taxon>
        <taxon>Pseudomonadales</taxon>
        <taxon>Pseudomonadaceae</taxon>
        <taxon>Pseudomonas</taxon>
    </lineage>
</organism>
<dbReference type="InterPro" id="IPR036397">
    <property type="entry name" value="RNaseH_sf"/>
</dbReference>
<dbReference type="Gene3D" id="3.30.420.10">
    <property type="entry name" value="Ribonuclease H-like superfamily/Ribonuclease H"/>
    <property type="match status" value="1"/>
</dbReference>
<gene>
    <name evidence="2" type="ORF">PFL603g_01756</name>
</gene>
<reference evidence="2 3" key="1">
    <citation type="submission" date="2015-05" db="EMBL/GenBank/DDBJ databases">
        <title>A genomic and transcriptomic approach to investigate the blue pigment phenotype in Pseudomonas fluorescens.</title>
        <authorList>
            <person name="Andreani N.A."/>
            <person name="Cardazzo B."/>
        </authorList>
    </citation>
    <scope>NUCLEOTIDE SEQUENCE [LARGE SCALE GENOMIC DNA]</scope>
    <source>
        <strain evidence="2 3">Ps_40</strain>
    </source>
</reference>
<protein>
    <submittedName>
        <fullName evidence="2">Integrase core domain protein</fullName>
    </submittedName>
</protein>